<keyword evidence="2" id="KW-1185">Reference proteome</keyword>
<accession>A0A323VD05</accession>
<dbReference type="Gene3D" id="3.30.830.10">
    <property type="entry name" value="Metalloenzyme, LuxS/M16 peptidase-like"/>
    <property type="match status" value="2"/>
</dbReference>
<protein>
    <recommendedName>
        <fullName evidence="3">Insulinase family protein</fullName>
    </recommendedName>
</protein>
<dbReference type="EMBL" id="QKNV01000027">
    <property type="protein sequence ID" value="PZA22559.1"/>
    <property type="molecule type" value="Genomic_DNA"/>
</dbReference>
<dbReference type="InterPro" id="IPR011249">
    <property type="entry name" value="Metalloenz_LuxS/M16"/>
</dbReference>
<gene>
    <name evidence="1" type="ORF">DMO24_04430</name>
</gene>
<dbReference type="AlphaFoldDB" id="A0A323VD05"/>
<evidence type="ECO:0008006" key="3">
    <source>
        <dbReference type="Google" id="ProtNLM"/>
    </source>
</evidence>
<proteinExistence type="predicted"/>
<evidence type="ECO:0000313" key="2">
    <source>
        <dbReference type="Proteomes" id="UP000247602"/>
    </source>
</evidence>
<dbReference type="GO" id="GO:0046872">
    <property type="term" value="F:metal ion binding"/>
    <property type="evidence" value="ECO:0007669"/>
    <property type="project" value="InterPro"/>
</dbReference>
<organism evidence="1 2">
    <name type="scientific">Modestobacter versicolor</name>
    <dbReference type="NCBI Taxonomy" id="429133"/>
    <lineage>
        <taxon>Bacteria</taxon>
        <taxon>Bacillati</taxon>
        <taxon>Actinomycetota</taxon>
        <taxon>Actinomycetes</taxon>
        <taxon>Geodermatophilales</taxon>
        <taxon>Geodermatophilaceae</taxon>
        <taxon>Modestobacter</taxon>
    </lineage>
</organism>
<name>A0A323VD05_9ACTN</name>
<reference evidence="1 2" key="1">
    <citation type="submission" date="2018-06" db="EMBL/GenBank/DDBJ databases">
        <title>Draft genome sequence of Modestobacter versicolor CP153-2.</title>
        <authorList>
            <person name="Gundlapally S.R."/>
        </authorList>
    </citation>
    <scope>NUCLEOTIDE SEQUENCE [LARGE SCALE GENOMIC DNA]</scope>
    <source>
        <strain evidence="1 2">CP153-2</strain>
    </source>
</reference>
<sequence length="506" mass="53992">MVAADNDGMERTDVDGVPVFAAPGPERITAGLVFGVGFRDETFATREVSHLIEHLAMGALPKSHLKCNATTDVDSTTFFATGRPEAVRDFLEGVCRALSDLPLERMAMEVGVLQAESCSTGYSTAASMWAARYALTGPGLAVTDGPGPDCLTPEVVRAHAARWFVRENAALWCHGELPAGLRLPLPGGAVPVRVRPVPRPQQGPVWTKGEAPGVGLLLADERPYDIALRMGVEVLSERLRDVARHARGLSYHVAGTGLDVTPERRELAVWVDAREGQEAPVAGIVWQQFSTLCQDGPTAEELAHALAGFEEDVDSEPDAVVASDLADAALCAVTGMRPFPVAEALAAWRAVTPADVVASLRTAWASALLYVPEWAHYAGPAGPVERRYTCNVVPGLPAGTVFQPPAVSRALKRQVRLTVVVNDAVLAHSDADGDVHCIPWDAVEAVAPIDESRGVVVVGRNLCSIVVHPEVYGKKTAERIVEAIRGHVPAERWLQRRPAPTLAPVG</sequence>
<comment type="caution">
    <text evidence="1">The sequence shown here is derived from an EMBL/GenBank/DDBJ whole genome shotgun (WGS) entry which is preliminary data.</text>
</comment>
<dbReference type="SUPFAM" id="SSF63411">
    <property type="entry name" value="LuxS/MPP-like metallohydrolase"/>
    <property type="match status" value="2"/>
</dbReference>
<evidence type="ECO:0000313" key="1">
    <source>
        <dbReference type="EMBL" id="PZA22559.1"/>
    </source>
</evidence>
<dbReference type="Proteomes" id="UP000247602">
    <property type="component" value="Unassembled WGS sequence"/>
</dbReference>